<evidence type="ECO:0000256" key="9">
    <source>
        <dbReference type="SAM" id="Phobius"/>
    </source>
</evidence>
<keyword evidence="4 9" id="KW-0812">Transmembrane</keyword>
<feature type="transmembrane region" description="Helical" evidence="9">
    <location>
        <begin position="21"/>
        <end position="40"/>
    </location>
</feature>
<feature type="non-terminal residue" evidence="10">
    <location>
        <position position="1"/>
    </location>
</feature>
<evidence type="ECO:0000256" key="4">
    <source>
        <dbReference type="ARBA" id="ARBA00022692"/>
    </source>
</evidence>
<organism evidence="10">
    <name type="scientific">Lygus hesperus</name>
    <name type="common">Western plant bug</name>
    <dbReference type="NCBI Taxonomy" id="30085"/>
    <lineage>
        <taxon>Eukaryota</taxon>
        <taxon>Metazoa</taxon>
        <taxon>Ecdysozoa</taxon>
        <taxon>Arthropoda</taxon>
        <taxon>Hexapoda</taxon>
        <taxon>Insecta</taxon>
        <taxon>Pterygota</taxon>
        <taxon>Neoptera</taxon>
        <taxon>Paraneoptera</taxon>
        <taxon>Hemiptera</taxon>
        <taxon>Heteroptera</taxon>
        <taxon>Panheteroptera</taxon>
        <taxon>Cimicomorpha</taxon>
        <taxon>Miridae</taxon>
        <taxon>Mirini</taxon>
        <taxon>Lygus</taxon>
    </lineage>
</organism>
<accession>A0A0A9ZGI9</accession>
<evidence type="ECO:0000256" key="7">
    <source>
        <dbReference type="ARBA" id="ARBA00023065"/>
    </source>
</evidence>
<evidence type="ECO:0000256" key="1">
    <source>
        <dbReference type="ARBA" id="ARBA00004127"/>
    </source>
</evidence>
<reference evidence="10" key="1">
    <citation type="journal article" date="2014" name="PLoS ONE">
        <title>Transcriptome-Based Identification of ABC Transporters in the Western Tarnished Plant Bug Lygus hesperus.</title>
        <authorList>
            <person name="Hull J.J."/>
            <person name="Chaney K."/>
            <person name="Geib S.M."/>
            <person name="Fabrick J.A."/>
            <person name="Brent C.S."/>
            <person name="Walsh D."/>
            <person name="Lavine L.C."/>
        </authorList>
    </citation>
    <scope>NUCLEOTIDE SEQUENCE</scope>
</reference>
<evidence type="ECO:0000256" key="8">
    <source>
        <dbReference type="ARBA" id="ARBA00023136"/>
    </source>
</evidence>
<keyword evidence="3" id="KW-0813">Transport</keyword>
<evidence type="ECO:0000256" key="2">
    <source>
        <dbReference type="ARBA" id="ARBA00008328"/>
    </source>
</evidence>
<keyword evidence="8 9" id="KW-0472">Membrane</keyword>
<evidence type="ECO:0000313" key="10">
    <source>
        <dbReference type="EMBL" id="JAG41090.1"/>
    </source>
</evidence>
<dbReference type="EMBL" id="GBHO01002514">
    <property type="protein sequence ID" value="JAG41090.1"/>
    <property type="molecule type" value="Transcribed_RNA"/>
</dbReference>
<evidence type="ECO:0000256" key="5">
    <source>
        <dbReference type="ARBA" id="ARBA00022781"/>
    </source>
</evidence>
<keyword evidence="5" id="KW-0375">Hydrogen ion transport</keyword>
<feature type="transmembrane region" description="Helical" evidence="9">
    <location>
        <begin position="52"/>
        <end position="73"/>
    </location>
</feature>
<dbReference type="InterPro" id="IPR008389">
    <property type="entry name" value="ATPase_V0-cplx_e1/e2_su"/>
</dbReference>
<proteinExistence type="inferred from homology"/>
<comment type="similarity">
    <text evidence="2">Belongs to the V-ATPase e1/e2 subunit family.</text>
</comment>
<dbReference type="PANTHER" id="PTHR12263">
    <property type="entry name" value="VACUOLAR ATP SYNTHASE SUBUNIT H"/>
    <property type="match status" value="1"/>
</dbReference>
<protein>
    <submittedName>
        <fullName evidence="10">V-type proton ATPase subunit e 1</fullName>
    </submittedName>
</protein>
<dbReference type="AlphaFoldDB" id="A0A0A9ZGI9"/>
<dbReference type="GO" id="GO:0046961">
    <property type="term" value="F:proton-transporting ATPase activity, rotational mechanism"/>
    <property type="evidence" value="ECO:0007669"/>
    <property type="project" value="InterPro"/>
</dbReference>
<keyword evidence="6 9" id="KW-1133">Transmembrane helix</keyword>
<comment type="subcellular location">
    <subcellularLocation>
        <location evidence="1">Endomembrane system</location>
        <topology evidence="1">Multi-pass membrane protein</topology>
    </subcellularLocation>
</comment>
<evidence type="ECO:0000256" key="6">
    <source>
        <dbReference type="ARBA" id="ARBA00022989"/>
    </source>
</evidence>
<dbReference type="Pfam" id="PF05493">
    <property type="entry name" value="ATP_synt_H"/>
    <property type="match status" value="1"/>
</dbReference>
<dbReference type="PANTHER" id="PTHR12263:SF0">
    <property type="entry name" value="V-TYPE PROTON ATPASE SUBUNIT"/>
    <property type="match status" value="1"/>
</dbReference>
<keyword evidence="7" id="KW-0406">Ion transport</keyword>
<dbReference type="GO" id="GO:0033179">
    <property type="term" value="C:proton-transporting V-type ATPase, V0 domain"/>
    <property type="evidence" value="ECO:0007669"/>
    <property type="project" value="InterPro"/>
</dbReference>
<reference evidence="10" key="2">
    <citation type="submission" date="2014-07" db="EMBL/GenBank/DDBJ databases">
        <authorList>
            <person name="Hull J."/>
        </authorList>
    </citation>
    <scope>NUCLEOTIDE SEQUENCE</scope>
</reference>
<dbReference type="GO" id="GO:0012505">
    <property type="term" value="C:endomembrane system"/>
    <property type="evidence" value="ECO:0007669"/>
    <property type="project" value="UniProtKB-SubCell"/>
</dbReference>
<sequence length="103" mass="11793">VRLRRQSVPTEKSRVDRKMGYSWPIVAGISGFWAFVGIIVPFFIPKGPNKGIIQWCLILAATCSWLFWALTYMTQMNPLNGPKLSREQIWSMAREWGYPVASS</sequence>
<name>A0A0A9ZGI9_LYGHE</name>
<gene>
    <name evidence="10" type="primary">Atp6v0e1</name>
    <name evidence="10" type="ORF">CM83_15773</name>
</gene>
<evidence type="ECO:0000256" key="3">
    <source>
        <dbReference type="ARBA" id="ARBA00022448"/>
    </source>
</evidence>